<proteinExistence type="predicted"/>
<protein>
    <submittedName>
        <fullName evidence="1">Uncharacterized protein</fullName>
    </submittedName>
</protein>
<name>A0A4Y7XD33_9GAMM</name>
<gene>
    <name evidence="1" type="ORF">E2B99_05920</name>
</gene>
<accession>A0A4Y7XD33</accession>
<organism evidence="1 2">
    <name type="scientific">Alkanindiges illinoisensis</name>
    <dbReference type="NCBI Taxonomy" id="197183"/>
    <lineage>
        <taxon>Bacteria</taxon>
        <taxon>Pseudomonadati</taxon>
        <taxon>Pseudomonadota</taxon>
        <taxon>Gammaproteobacteria</taxon>
        <taxon>Moraxellales</taxon>
        <taxon>Moraxellaceae</taxon>
        <taxon>Alkanindiges</taxon>
    </lineage>
</organism>
<dbReference type="RefSeq" id="WP_134244028.1">
    <property type="nucleotide sequence ID" value="NZ_SNTY01000017.1"/>
</dbReference>
<reference evidence="1 2" key="1">
    <citation type="submission" date="2019-03" db="EMBL/GenBank/DDBJ databases">
        <title>Alkanindiges illinoisensis: a potential pathogenic isolated from ascites of a gastric cancer patient with abdominal metastasis.</title>
        <authorList>
            <person name="Hu X."/>
            <person name="Yang B."/>
            <person name="Yan X."/>
            <person name="Lin L."/>
            <person name="Zhao H."/>
            <person name="Zhou F."/>
            <person name="Su B."/>
            <person name="Chen J."/>
            <person name="Rui Y."/>
            <person name="Wang Q."/>
            <person name="Zheng L."/>
        </authorList>
    </citation>
    <scope>NUCLEOTIDE SEQUENCE [LARGE SCALE GENOMIC DNA]</scope>
    <source>
        <strain evidence="1 2">NFYY 23406</strain>
    </source>
</reference>
<evidence type="ECO:0000313" key="1">
    <source>
        <dbReference type="EMBL" id="TEU28525.1"/>
    </source>
</evidence>
<sequence length="84" mass="8901">MSIYCPRCYSNNVSRIQQSASPGIGSQLGMAALGTQLARHLPLPSPFGQLAGGLIGSILGQAIDPPSRQASMILHCNDCHYQFS</sequence>
<dbReference type="EMBL" id="SNTY01000017">
    <property type="protein sequence ID" value="TEU28525.1"/>
    <property type="molecule type" value="Genomic_DNA"/>
</dbReference>
<dbReference type="AlphaFoldDB" id="A0A4Y7XD33"/>
<comment type="caution">
    <text evidence="1">The sequence shown here is derived from an EMBL/GenBank/DDBJ whole genome shotgun (WGS) entry which is preliminary data.</text>
</comment>
<keyword evidence="2" id="KW-1185">Reference proteome</keyword>
<evidence type="ECO:0000313" key="2">
    <source>
        <dbReference type="Proteomes" id="UP000297834"/>
    </source>
</evidence>
<dbReference type="OrthoDB" id="6700827at2"/>
<dbReference type="Proteomes" id="UP000297834">
    <property type="component" value="Unassembled WGS sequence"/>
</dbReference>